<evidence type="ECO:0000256" key="1">
    <source>
        <dbReference type="ARBA" id="ARBA00005296"/>
    </source>
</evidence>
<dbReference type="InterPro" id="IPR039370">
    <property type="entry name" value="BTF3"/>
</dbReference>
<reference evidence="5" key="1">
    <citation type="submission" date="2013-07" db="EMBL/GenBank/DDBJ databases">
        <authorList>
            <person name="Geib S."/>
        </authorList>
    </citation>
    <scope>NUCLEOTIDE SEQUENCE</scope>
</reference>
<feature type="compositionally biased region" description="Low complexity" evidence="3">
    <location>
        <begin position="472"/>
        <end position="484"/>
    </location>
</feature>
<reference evidence="5" key="2">
    <citation type="journal article" date="2014" name="BMC Genomics">
        <title>A genomic perspective to assessing quality of mass-reared SIT flies used in Mediterranean fruit fly (Ceratitis capitata) eradication in California.</title>
        <authorList>
            <person name="Calla B."/>
            <person name="Hall B."/>
            <person name="Hou S."/>
            <person name="Geib S.M."/>
        </authorList>
    </citation>
    <scope>NUCLEOTIDE SEQUENCE</scope>
</reference>
<feature type="compositionally biased region" description="Low complexity" evidence="3">
    <location>
        <begin position="496"/>
        <end position="508"/>
    </location>
</feature>
<dbReference type="InterPro" id="IPR038187">
    <property type="entry name" value="NAC_A/B_dom_sf"/>
</dbReference>
<dbReference type="InterPro" id="IPR002715">
    <property type="entry name" value="Nas_poly-pep-assoc_cplx_dom"/>
</dbReference>
<evidence type="ECO:0000259" key="4">
    <source>
        <dbReference type="PROSITE" id="PS51151"/>
    </source>
</evidence>
<protein>
    <recommendedName>
        <fullName evidence="2">Transcription factor BTF3</fullName>
    </recommendedName>
</protein>
<name>W8BVN8_CERCA</name>
<feature type="compositionally biased region" description="Basic and acidic residues" evidence="3">
    <location>
        <begin position="611"/>
        <end position="626"/>
    </location>
</feature>
<dbReference type="EMBL" id="GAMC01013331">
    <property type="protein sequence ID" value="JAB93224.1"/>
    <property type="molecule type" value="mRNA"/>
</dbReference>
<feature type="region of interest" description="Disordered" evidence="3">
    <location>
        <begin position="241"/>
        <end position="640"/>
    </location>
</feature>
<feature type="compositionally biased region" description="Polar residues" evidence="3">
    <location>
        <begin position="1081"/>
        <end position="1096"/>
    </location>
</feature>
<dbReference type="CDD" id="cd22055">
    <property type="entry name" value="NAC_BTF3"/>
    <property type="match status" value="1"/>
</dbReference>
<feature type="compositionally biased region" description="Basic and acidic residues" evidence="3">
    <location>
        <begin position="241"/>
        <end position="339"/>
    </location>
</feature>
<feature type="compositionally biased region" description="Basic and acidic residues" evidence="3">
    <location>
        <begin position="448"/>
        <end position="471"/>
    </location>
</feature>
<dbReference type="PANTHER" id="PTHR10351">
    <property type="entry name" value="TRANSCRIPTION FACTOR BTF3 FAMILY MEMBER"/>
    <property type="match status" value="1"/>
</dbReference>
<dbReference type="SMART" id="SM01407">
    <property type="entry name" value="NAC"/>
    <property type="match status" value="1"/>
</dbReference>
<dbReference type="AlphaFoldDB" id="W8BVN8"/>
<feature type="compositionally biased region" description="Polar residues" evidence="3">
    <location>
        <begin position="629"/>
        <end position="639"/>
    </location>
</feature>
<feature type="compositionally biased region" description="Basic and acidic residues" evidence="3">
    <location>
        <begin position="942"/>
        <end position="951"/>
    </location>
</feature>
<dbReference type="PROSITE" id="PS51151">
    <property type="entry name" value="NAC_AB"/>
    <property type="match status" value="1"/>
</dbReference>
<feature type="compositionally biased region" description="Basic and acidic residues" evidence="3">
    <location>
        <begin position="528"/>
        <end position="574"/>
    </location>
</feature>
<feature type="domain" description="NAC-A/B" evidence="4">
    <location>
        <begin position="33"/>
        <end position="98"/>
    </location>
</feature>
<dbReference type="Pfam" id="PF01849">
    <property type="entry name" value="NAC"/>
    <property type="match status" value="1"/>
</dbReference>
<feature type="compositionally biased region" description="Polar residues" evidence="3">
    <location>
        <begin position="987"/>
        <end position="1006"/>
    </location>
</feature>
<evidence type="ECO:0000256" key="3">
    <source>
        <dbReference type="SAM" id="MobiDB-lite"/>
    </source>
</evidence>
<dbReference type="FunFam" id="2.20.70.30:FF:000001">
    <property type="entry name" value="Transcription factor BTF3 homolog"/>
    <property type="match status" value="1"/>
</dbReference>
<feature type="region of interest" description="Disordered" evidence="3">
    <location>
        <begin position="15"/>
        <end position="38"/>
    </location>
</feature>
<feature type="compositionally biased region" description="Polar residues" evidence="3">
    <location>
        <begin position="1138"/>
        <end position="1183"/>
    </location>
</feature>
<dbReference type="Gene3D" id="2.20.70.30">
    <property type="entry name" value="Nascent polypeptide-associated complex domain"/>
    <property type="match status" value="1"/>
</dbReference>
<comment type="similarity">
    <text evidence="1 2">Belongs to the NAC-beta family.</text>
</comment>
<evidence type="ECO:0000256" key="2">
    <source>
        <dbReference type="RuleBase" id="RU361272"/>
    </source>
</evidence>
<feature type="region of interest" description="Disordered" evidence="3">
    <location>
        <begin position="940"/>
        <end position="1189"/>
    </location>
</feature>
<proteinExistence type="evidence at transcript level"/>
<evidence type="ECO:0000313" key="5">
    <source>
        <dbReference type="EMBL" id="JAB93224.1"/>
    </source>
</evidence>
<accession>W8BVN8</accession>
<feature type="compositionally biased region" description="Basic and acidic residues" evidence="3">
    <location>
        <begin position="373"/>
        <end position="397"/>
    </location>
</feature>
<feature type="compositionally biased region" description="Basic and acidic residues" evidence="3">
    <location>
        <begin position="405"/>
        <end position="435"/>
    </location>
</feature>
<feature type="compositionally biased region" description="Low complexity" evidence="3">
    <location>
        <begin position="1026"/>
        <end position="1078"/>
    </location>
</feature>
<sequence>MNAEKLKRLQSQVRIGGKGTARRKKKVMHQTATTDDKKLQSSLKKLSVSTIPGIEEVNIIKDDLTVIHFNNPKAQASLSANTFAVTGHGETKKIVEMLPEILPQLGQETVVQLRMFANSMTGTKKAGSAAGDAGDAAASANMLYSVVEEDDVPMLVSDFDEVAKMEAEKVGAPAKTTINNEQPASEFEPNKEATVAVLPIITSKEISNAETNEEKKINEIQPLDNSNLNIRLTEDSKQQVINEKDTKYQEKNVTKENLNKTVKSNDKSTKDIGKASEVQKKQEKNSQKQEASKQKTKFEGKNQKDSKENIKPDDTAIEKPKKEEKKADESKKAEGESTKPSEITESSEIVKENIDNQKQTENQKKQPQSQKQMKSESSQDKQQKKEKQLGEVTDKQQKKQNQPDQQKKGKQDQKQNPTDPKENKGKQQKVEKTEDNSQQTKTIANPEEQDKQQEKIPIKGDQQQEKQKEQKQAQTLKSTQQQQQPKGEPLNKQKNKQGPQKSQNQNNQKKPELVPQLKRAEPLQQAAKQEEKQLDLQVKAPEEKSATKIIENKKTGTENQTDDSKESFKQKTSKEMLSAQPETLAAADKQKQKMKTPPKEDKSEPIIAESDVPKFEDQPVEGKDIKNYIPSTDIGSPSKSVMPVADVSIKTVALRSLESTEKMLQMVNEMTKTLPLDDIKIQKNEAEKEGTTAELPVEKLKEIVTIPANLNIVDVNTDAPVVEPKLNTNLKTEDQNQTSKIIEIDKDNKIADSPNQGQTTLNIAIGEDKDASEPKEIISGIVSNANAIQQEPSENIEKTNVAEQKPVVNPLNQTTQSSVAPINVQSGEKLHKQPTLAEIVQTQPPQVISATVPNPAIYTQTTDNTPKKDISVATELPTKQPSMAEVPQSQSPQTSSIVATTLPNIPVVGEIKDKPIIEILVKEDLTDNQLPPTTLTAAETSKAIDDSKTVEVETDAQQLPTLTEDKTGVPSNEKTLPASPKQKVSPPKQTANTKATQETSKQQTKPLSAGEAVKQPSDTKLKLVTKPQPGQQQQQQQKAKAKPASNNKSAPTTPTTPTKISPEKSTSSPKSTTPNLKPVPDSSTKKANSPQKQQQIDVAAKSKPAQGAGGKVRPGSSNAASAPVGVKKANTPPAANKISPSTGGKQQDVTVKATSAIASVVTDQSNANATPPISTPTTENTVKQPAASK</sequence>
<organism evidence="5">
    <name type="scientific">Ceratitis capitata</name>
    <name type="common">Mediterranean fruit fly</name>
    <name type="synonym">Tephritis capitata</name>
    <dbReference type="NCBI Taxonomy" id="7213"/>
    <lineage>
        <taxon>Eukaryota</taxon>
        <taxon>Metazoa</taxon>
        <taxon>Ecdysozoa</taxon>
        <taxon>Arthropoda</taxon>
        <taxon>Hexapoda</taxon>
        <taxon>Insecta</taxon>
        <taxon>Pterygota</taxon>
        <taxon>Neoptera</taxon>
        <taxon>Endopterygota</taxon>
        <taxon>Diptera</taxon>
        <taxon>Brachycera</taxon>
        <taxon>Muscomorpha</taxon>
        <taxon>Tephritoidea</taxon>
        <taxon>Tephritidae</taxon>
        <taxon>Ceratitis</taxon>
        <taxon>Ceratitis</taxon>
    </lineage>
</organism>
<dbReference type="OrthoDB" id="8033832at2759"/>
<gene>
    <name evidence="5" type="primary">BT3L4</name>
</gene>